<feature type="modified residue" description="N6-(pyridoxal phosphate)lysine" evidence="2 3">
    <location>
        <position position="25"/>
    </location>
</feature>
<dbReference type="InterPro" id="IPR029066">
    <property type="entry name" value="PLP-binding_barrel"/>
</dbReference>
<reference evidence="6 7" key="1">
    <citation type="submission" date="2019-08" db="EMBL/GenBank/DDBJ databases">
        <title>In-depth cultivation of the pig gut microbiome towards novel bacterial diversity and tailored functional studies.</title>
        <authorList>
            <person name="Wylensek D."/>
            <person name="Hitch T.C.A."/>
            <person name="Clavel T."/>
        </authorList>
    </citation>
    <scope>NUCLEOTIDE SEQUENCE [LARGE SCALE GENOMIC DNA]</scope>
    <source>
        <strain evidence="6 7">WCA-383-APC-5B</strain>
    </source>
</reference>
<comment type="similarity">
    <text evidence="2 4">Belongs to the pyridoxal phosphate-binding protein YggS/PROSC family.</text>
</comment>
<dbReference type="PIRSF" id="PIRSF004848">
    <property type="entry name" value="YBL036c_PLPDEIII"/>
    <property type="match status" value="1"/>
</dbReference>
<comment type="caution">
    <text evidence="6">The sequence shown here is derived from an EMBL/GenBank/DDBJ whole genome shotgun (WGS) entry which is preliminary data.</text>
</comment>
<dbReference type="Proteomes" id="UP000460287">
    <property type="component" value="Unassembled WGS sequence"/>
</dbReference>
<evidence type="ECO:0000259" key="5">
    <source>
        <dbReference type="Pfam" id="PF01168"/>
    </source>
</evidence>
<dbReference type="InterPro" id="IPR011078">
    <property type="entry name" value="PyrdxlP_homeostasis"/>
</dbReference>
<feature type="domain" description="Alanine racemase N-terminal" evidence="5">
    <location>
        <begin position="3"/>
        <end position="216"/>
    </location>
</feature>
<dbReference type="AlphaFoldDB" id="A0A7X2T009"/>
<comment type="function">
    <text evidence="2">Pyridoxal 5'-phosphate (PLP)-binding protein, which is involved in PLP homeostasis.</text>
</comment>
<dbReference type="HAMAP" id="MF_02087">
    <property type="entry name" value="PLP_homeostasis"/>
    <property type="match status" value="1"/>
</dbReference>
<evidence type="ECO:0000256" key="1">
    <source>
        <dbReference type="ARBA" id="ARBA00022898"/>
    </source>
</evidence>
<evidence type="ECO:0000256" key="2">
    <source>
        <dbReference type="HAMAP-Rule" id="MF_02087"/>
    </source>
</evidence>
<keyword evidence="1 2" id="KW-0663">Pyridoxal phosphate</keyword>
<evidence type="ECO:0000256" key="4">
    <source>
        <dbReference type="RuleBase" id="RU004514"/>
    </source>
</evidence>
<dbReference type="PANTHER" id="PTHR10146:SF14">
    <property type="entry name" value="PYRIDOXAL PHOSPHATE HOMEOSTASIS PROTEIN"/>
    <property type="match status" value="1"/>
</dbReference>
<evidence type="ECO:0000256" key="3">
    <source>
        <dbReference type="PIRSR" id="PIRSR004848-1"/>
    </source>
</evidence>
<comment type="cofactor">
    <cofactor evidence="3">
        <name>pyridoxal 5'-phosphate</name>
        <dbReference type="ChEBI" id="CHEBI:597326"/>
    </cofactor>
</comment>
<dbReference type="CDD" id="cd00635">
    <property type="entry name" value="PLPDE_III_YBL036c_like"/>
    <property type="match status" value="1"/>
</dbReference>
<organism evidence="6 7">
    <name type="scientific">Inconstantimicrobium porci</name>
    <dbReference type="NCBI Taxonomy" id="2652291"/>
    <lineage>
        <taxon>Bacteria</taxon>
        <taxon>Bacillati</taxon>
        <taxon>Bacillota</taxon>
        <taxon>Clostridia</taxon>
        <taxon>Eubacteriales</taxon>
        <taxon>Clostridiaceae</taxon>
        <taxon>Inconstantimicrobium</taxon>
    </lineage>
</organism>
<dbReference type="InterPro" id="IPR001608">
    <property type="entry name" value="Ala_racemase_N"/>
</dbReference>
<dbReference type="EMBL" id="VULX01000001">
    <property type="protein sequence ID" value="MSR90014.1"/>
    <property type="molecule type" value="Genomic_DNA"/>
</dbReference>
<dbReference type="Gene3D" id="3.20.20.10">
    <property type="entry name" value="Alanine racemase"/>
    <property type="match status" value="1"/>
</dbReference>
<accession>A0A7X2T009</accession>
<gene>
    <name evidence="6" type="ORF">FYJ33_00955</name>
</gene>
<dbReference type="PANTHER" id="PTHR10146">
    <property type="entry name" value="PROLINE SYNTHETASE CO-TRANSCRIBED BACTERIAL HOMOLOG PROTEIN"/>
    <property type="match status" value="1"/>
</dbReference>
<protein>
    <recommendedName>
        <fullName evidence="2">Pyridoxal phosphate homeostasis protein</fullName>
        <shortName evidence="2">PLP homeostasis protein</shortName>
    </recommendedName>
</protein>
<dbReference type="Pfam" id="PF01168">
    <property type="entry name" value="Ala_racemase_N"/>
    <property type="match status" value="1"/>
</dbReference>
<proteinExistence type="inferred from homology"/>
<name>A0A7X2T009_9CLOT</name>
<dbReference type="NCBIfam" id="TIGR00044">
    <property type="entry name" value="YggS family pyridoxal phosphate-dependent enzyme"/>
    <property type="match status" value="1"/>
</dbReference>
<evidence type="ECO:0000313" key="7">
    <source>
        <dbReference type="Proteomes" id="UP000460287"/>
    </source>
</evidence>
<dbReference type="FunFam" id="3.20.20.10:FF:000018">
    <property type="entry name" value="Pyridoxal phosphate homeostasis protein"/>
    <property type="match status" value="1"/>
</dbReference>
<evidence type="ECO:0000313" key="6">
    <source>
        <dbReference type="EMBL" id="MSR90014.1"/>
    </source>
</evidence>
<dbReference type="SUPFAM" id="SSF51419">
    <property type="entry name" value="PLP-binding barrel"/>
    <property type="match status" value="1"/>
</dbReference>
<dbReference type="GO" id="GO:0030170">
    <property type="term" value="F:pyridoxal phosphate binding"/>
    <property type="evidence" value="ECO:0007669"/>
    <property type="project" value="UniProtKB-UniRule"/>
</dbReference>
<keyword evidence="7" id="KW-1185">Reference proteome</keyword>
<dbReference type="RefSeq" id="WP_154530147.1">
    <property type="nucleotide sequence ID" value="NZ_VULX01000001.1"/>
</dbReference>
<sequence>MDIADNIKELRSNVPDSVKIIAVSKTKPLEDIKTAYMCGIRDFGENKVQELVDKHDKLQDDIRWHLLGHLQRNKVKYIVGKVHLIHSLDSVRLLDEIEKQYSKRNLTADALIQINIGREEQKYGVLEENLPELIKAVEECSKVKIHGIMAIIPKGSEKENEIYFRQVFAIWNELKNKQYKNISMKVLSMGMTHDYKIAVKCGSNMIRIGEGIFGKRDYDI</sequence>